<protein>
    <submittedName>
        <fullName evidence="2">AbfB domain-containing protein</fullName>
    </submittedName>
</protein>
<evidence type="ECO:0000313" key="2">
    <source>
        <dbReference type="EMBL" id="MFD2460022.1"/>
    </source>
</evidence>
<dbReference type="Pfam" id="PF08310">
    <property type="entry name" value="LGFP"/>
    <property type="match status" value="2"/>
</dbReference>
<sequence>MLLSRWVSCSRGNSRQLVGRFLSSGCTRLYRRRMRYQGYCEGLMKKRPGVLSRAVIAATGVALLAGLAGVPAEAAPLNTKTAAAQAAAVPEATLEDKVRAAAVLGIVAGDDLLVLSDRNFVIALWRKATGSEVRASAELAFSGSDLECSQWIKTGIHEAKKRDDVKEVRDTEIARQARELKRHAAATIGIVADPELLIQSYKDFVYALWQRATGPKVKAAALAAFGADEAARKEFLLNGIVTAHARDQQDKIDQDKEHTEAEKARLAARDAKARAAAVLGIVATENLLILSDDNFVREIWNRAAPGTEVASAAERALRSSNAADWKVFIDSGIYDANRRDVAIALQKKAEADRRRLEELKVRAENSKVHPSLVAGATKALGGSVDDIDRFLRVGQYEDGVLRQSLSTDTPGVRGTYIRGAQGGQAVIGFGSEAPVPGDGADATWKVVTGLADFDCHSFESVAKPGTYLRQLDFKVLIVPSDGTDRFRADATWCTKPAPYPYGVTLESKGAPGRFLRHYDSLLYAADRSGAHPFDSPNLYDADTFWRIFGENPTTSAIHRRWLNDDNLRSRVGDAVADEKAEGNLRYRDHKNGRLVWTPELGVKAVEGAISVKYVEGDLMHHPIFGVPVTDTTGTPDGRGRYNHFQNGGSIYWTPETGAHWIYGGNKDRWAALGWETSYLGYPTTDVLDIPGGKRSCFQGGSITWNATTGAVTDSNERCVRPAG</sequence>
<dbReference type="Gene3D" id="2.80.10.50">
    <property type="match status" value="1"/>
</dbReference>
<comment type="caution">
    <text evidence="2">The sequence shown here is derived from an EMBL/GenBank/DDBJ whole genome shotgun (WGS) entry which is preliminary data.</text>
</comment>
<dbReference type="Pfam" id="PF05270">
    <property type="entry name" value="AbfB"/>
    <property type="match status" value="1"/>
</dbReference>
<accession>A0ABW5GG05</accession>
<dbReference type="InterPro" id="IPR013207">
    <property type="entry name" value="LGFP"/>
</dbReference>
<feature type="domain" description="Alpha-L-arabinofuranosidase B arabinose-binding" evidence="1">
    <location>
        <begin position="407"/>
        <end position="546"/>
    </location>
</feature>
<proteinExistence type="predicted"/>
<keyword evidence="3" id="KW-1185">Reference proteome</keyword>
<dbReference type="InterPro" id="IPR007934">
    <property type="entry name" value="AbfB_ABD"/>
</dbReference>
<reference evidence="3" key="1">
    <citation type="journal article" date="2019" name="Int. J. Syst. Evol. Microbiol.">
        <title>The Global Catalogue of Microorganisms (GCM) 10K type strain sequencing project: providing services to taxonomists for standard genome sequencing and annotation.</title>
        <authorList>
            <consortium name="The Broad Institute Genomics Platform"/>
            <consortium name="The Broad Institute Genome Sequencing Center for Infectious Disease"/>
            <person name="Wu L."/>
            <person name="Ma J."/>
        </authorList>
    </citation>
    <scope>NUCLEOTIDE SEQUENCE [LARGE SCALE GENOMIC DNA]</scope>
    <source>
        <strain evidence="3">CGMCC 4.7643</strain>
    </source>
</reference>
<evidence type="ECO:0000259" key="1">
    <source>
        <dbReference type="Pfam" id="PF05270"/>
    </source>
</evidence>
<dbReference type="InterPro" id="IPR036195">
    <property type="entry name" value="AbfB_ABD_sf"/>
</dbReference>
<dbReference type="RefSeq" id="WP_345398786.1">
    <property type="nucleotide sequence ID" value="NZ_BAABHG010000009.1"/>
</dbReference>
<dbReference type="Proteomes" id="UP001597419">
    <property type="component" value="Unassembled WGS sequence"/>
</dbReference>
<dbReference type="EMBL" id="JBHUKU010000008">
    <property type="protein sequence ID" value="MFD2460022.1"/>
    <property type="molecule type" value="Genomic_DNA"/>
</dbReference>
<evidence type="ECO:0000313" key="3">
    <source>
        <dbReference type="Proteomes" id="UP001597419"/>
    </source>
</evidence>
<dbReference type="SUPFAM" id="SSF110221">
    <property type="entry name" value="AbfB domain"/>
    <property type="match status" value="1"/>
</dbReference>
<name>A0ABW5GG05_9PSEU</name>
<gene>
    <name evidence="2" type="ORF">ACFSYJ_15525</name>
</gene>
<organism evidence="2 3">
    <name type="scientific">Amycolatopsis samaneae</name>
    <dbReference type="NCBI Taxonomy" id="664691"/>
    <lineage>
        <taxon>Bacteria</taxon>
        <taxon>Bacillati</taxon>
        <taxon>Actinomycetota</taxon>
        <taxon>Actinomycetes</taxon>
        <taxon>Pseudonocardiales</taxon>
        <taxon>Pseudonocardiaceae</taxon>
        <taxon>Amycolatopsis</taxon>
    </lineage>
</organism>